<evidence type="ECO:0000313" key="2">
    <source>
        <dbReference type="EMBL" id="UJO19341.1"/>
    </source>
</evidence>
<reference evidence="2" key="2">
    <citation type="journal article" date="2022" name="Microb. Genom.">
        <title>A chromosome-scale genome assembly of the tomato pathogen Cladosporium fulvum reveals a compartmentalized genome architecture and the presence of a dispensable chromosome.</title>
        <authorList>
            <person name="Zaccaron A.Z."/>
            <person name="Chen L.H."/>
            <person name="Samaras A."/>
            <person name="Stergiopoulos I."/>
        </authorList>
    </citation>
    <scope>NUCLEOTIDE SEQUENCE</scope>
    <source>
        <strain evidence="2">Race5_Kim</strain>
    </source>
</reference>
<evidence type="ECO:0000256" key="1">
    <source>
        <dbReference type="SAM" id="MobiDB-lite"/>
    </source>
</evidence>
<sequence>MYPWSPNNSMMGTGQGPMGGRRPMMPGAGLMGAGQGPMGGGQMHGNPFDALRAQQAGGAQQGQGAQNGAAGGGLMRSPLTAASGTGLMGGNMGRSASGAPGGDGEDDSDYDSDGSDHLHFHMCYGY</sequence>
<keyword evidence="3" id="KW-1185">Reference proteome</keyword>
<protein>
    <submittedName>
        <fullName evidence="2">Uncharacterized protein</fullName>
    </submittedName>
</protein>
<evidence type="ECO:0000313" key="3">
    <source>
        <dbReference type="Proteomes" id="UP000756132"/>
    </source>
</evidence>
<dbReference type="RefSeq" id="XP_047763707.1">
    <property type="nucleotide sequence ID" value="XM_047906382.1"/>
</dbReference>
<name>A0A9Q8PBC4_PASFU</name>
<organism evidence="2 3">
    <name type="scientific">Passalora fulva</name>
    <name type="common">Tomato leaf mold</name>
    <name type="synonym">Cladosporium fulvum</name>
    <dbReference type="NCBI Taxonomy" id="5499"/>
    <lineage>
        <taxon>Eukaryota</taxon>
        <taxon>Fungi</taxon>
        <taxon>Dikarya</taxon>
        <taxon>Ascomycota</taxon>
        <taxon>Pezizomycotina</taxon>
        <taxon>Dothideomycetes</taxon>
        <taxon>Dothideomycetidae</taxon>
        <taxon>Mycosphaerellales</taxon>
        <taxon>Mycosphaerellaceae</taxon>
        <taxon>Fulvia</taxon>
    </lineage>
</organism>
<dbReference type="EMBL" id="CP090168">
    <property type="protein sequence ID" value="UJO19341.1"/>
    <property type="molecule type" value="Genomic_DNA"/>
</dbReference>
<feature type="compositionally biased region" description="Low complexity" evidence="1">
    <location>
        <begin position="53"/>
        <end position="68"/>
    </location>
</feature>
<reference evidence="2" key="1">
    <citation type="submission" date="2021-12" db="EMBL/GenBank/DDBJ databases">
        <authorList>
            <person name="Zaccaron A."/>
            <person name="Stergiopoulos I."/>
        </authorList>
    </citation>
    <scope>NUCLEOTIDE SEQUENCE</scope>
    <source>
        <strain evidence="2">Race5_Kim</strain>
    </source>
</reference>
<dbReference type="AlphaFoldDB" id="A0A9Q8PBC4"/>
<feature type="region of interest" description="Disordered" evidence="1">
    <location>
        <begin position="1"/>
        <end position="114"/>
    </location>
</feature>
<dbReference type="GeneID" id="71987112"/>
<dbReference type="KEGG" id="ffu:CLAFUR5_07234"/>
<gene>
    <name evidence="2" type="ORF">CLAFUR5_07234</name>
</gene>
<feature type="compositionally biased region" description="Acidic residues" evidence="1">
    <location>
        <begin position="103"/>
        <end position="113"/>
    </location>
</feature>
<dbReference type="Proteomes" id="UP000756132">
    <property type="component" value="Chromosome 6"/>
</dbReference>
<feature type="compositionally biased region" description="Gly residues" evidence="1">
    <location>
        <begin position="29"/>
        <end position="43"/>
    </location>
</feature>
<accession>A0A9Q8PBC4</accession>
<proteinExistence type="predicted"/>